<dbReference type="Gene3D" id="3.30.70.270">
    <property type="match status" value="1"/>
</dbReference>
<proteinExistence type="predicted"/>
<dbReference type="PROSITE" id="PS51371">
    <property type="entry name" value="CBS"/>
    <property type="match status" value="1"/>
</dbReference>
<name>Q0AB93_ALKEH</name>
<dbReference type="InterPro" id="IPR046342">
    <property type="entry name" value="CBS_dom_sf"/>
</dbReference>
<dbReference type="NCBIfam" id="TIGR00229">
    <property type="entry name" value="sensory_box"/>
    <property type="match status" value="1"/>
</dbReference>
<dbReference type="InterPro" id="IPR001610">
    <property type="entry name" value="PAC"/>
</dbReference>
<dbReference type="HOGENOM" id="CLU_000445_70_20_6"/>
<dbReference type="InterPro" id="IPR000160">
    <property type="entry name" value="GGDEF_dom"/>
</dbReference>
<dbReference type="PANTHER" id="PTHR44757:SF2">
    <property type="entry name" value="BIOFILM ARCHITECTURE MAINTENANCE PROTEIN MBAA"/>
    <property type="match status" value="1"/>
</dbReference>
<accession>Q0AB93</accession>
<dbReference type="SUPFAM" id="SSF55073">
    <property type="entry name" value="Nucleotide cyclase"/>
    <property type="match status" value="1"/>
</dbReference>
<dbReference type="SMART" id="SM00052">
    <property type="entry name" value="EAL"/>
    <property type="match status" value="1"/>
</dbReference>
<dbReference type="Pfam" id="PF13426">
    <property type="entry name" value="PAS_9"/>
    <property type="match status" value="1"/>
</dbReference>
<dbReference type="eggNOG" id="COG5001">
    <property type="taxonomic scope" value="Bacteria"/>
</dbReference>
<dbReference type="Pfam" id="PF00563">
    <property type="entry name" value="EAL"/>
    <property type="match status" value="1"/>
</dbReference>
<dbReference type="InterPro" id="IPR035919">
    <property type="entry name" value="EAL_sf"/>
</dbReference>
<evidence type="ECO:0000256" key="1">
    <source>
        <dbReference type="PROSITE-ProRule" id="PRU00703"/>
    </source>
</evidence>
<dbReference type="NCBIfam" id="TIGR00254">
    <property type="entry name" value="GGDEF"/>
    <property type="match status" value="1"/>
</dbReference>
<dbReference type="InterPro" id="IPR029787">
    <property type="entry name" value="Nucleotide_cyclase"/>
</dbReference>
<dbReference type="SUPFAM" id="SSF54631">
    <property type="entry name" value="CBS-domain pair"/>
    <property type="match status" value="1"/>
</dbReference>
<dbReference type="Gene3D" id="3.20.20.450">
    <property type="entry name" value="EAL domain"/>
    <property type="match status" value="1"/>
</dbReference>
<dbReference type="EMBL" id="CP000453">
    <property type="protein sequence ID" value="ABI55894.1"/>
    <property type="molecule type" value="Genomic_DNA"/>
</dbReference>
<dbReference type="SMART" id="SM00267">
    <property type="entry name" value="GGDEF"/>
    <property type="match status" value="1"/>
</dbReference>
<gene>
    <name evidence="7" type="ordered locus">Mlg_0540</name>
</gene>
<evidence type="ECO:0000259" key="5">
    <source>
        <dbReference type="PROSITE" id="PS50887"/>
    </source>
</evidence>
<dbReference type="SMART" id="SM00086">
    <property type="entry name" value="PAC"/>
    <property type="match status" value="1"/>
</dbReference>
<dbReference type="AlphaFoldDB" id="Q0AB93"/>
<dbReference type="CDD" id="cd01948">
    <property type="entry name" value="EAL"/>
    <property type="match status" value="1"/>
</dbReference>
<dbReference type="Pfam" id="PF00990">
    <property type="entry name" value="GGDEF"/>
    <property type="match status" value="1"/>
</dbReference>
<dbReference type="SMART" id="SM00091">
    <property type="entry name" value="PAS"/>
    <property type="match status" value="1"/>
</dbReference>
<feature type="domain" description="EAL" evidence="4">
    <location>
        <begin position="440"/>
        <end position="693"/>
    </location>
</feature>
<sequence>MNGDLQASDLLCSHWIEVAAIQRYRDVVRDGKEPVRAFAVLNEDGRFMGLVEERQAALFPGRIFADLLVKRPPEPVAADAAVRDVLNALDRAPTLHLPVVDERGECIGVTSHTCLFSVLLSREQALRRERESLILQLQDELHAHEIASAVFNATSEGIMVTDAEQRIISVNRAFVNTTGYEPREALGQSPSILSSGRHSADFYADMWEQLREHGTWEGEIWNRRKNGEVYPEWLHVDAIRDEAGRITNYVGVFSDITKHKELHDRLHALANYDSLTGLPNRTLFLDRLRQIIALAEHRGFSFSLLYLGLDRFKEINDTYSHTAGDQVLVEVGQRLQTCLREKDDLARMGGDEFVILVEGEELNVHTVAQRLLRTLENPILIDQEPFFVSASIGICHYPDDGADTDTLMATAQSALYQAKAAGQGGFSLYSPDAHERARQRVRLVSDLREALEHNRLELAWQPQFGLDNRRVTGFEALARWQRDDGRPISPAEFIPLAEQSGLIAQLGRWVIDTATAEAKALLQARPELEQARFALNLSPYQLDDSLPKILTDGLAAAGLPAGALEVEITESALFADQERVTETLNAIGSTGVRLAVDDFGTGYSNIARLKLLPIHRLKLDRSLITDLEHDHSDREIVRALLAMAEALGLDVVAEGVETQAQATFLAQAGCPQAQGYLYARPQPLEPLLTWLRG</sequence>
<evidence type="ECO:0000259" key="6">
    <source>
        <dbReference type="PROSITE" id="PS51371"/>
    </source>
</evidence>
<feature type="domain" description="GGDEF" evidence="5">
    <location>
        <begin position="300"/>
        <end position="431"/>
    </location>
</feature>
<dbReference type="PANTHER" id="PTHR44757">
    <property type="entry name" value="DIGUANYLATE CYCLASE DGCP"/>
    <property type="match status" value="1"/>
</dbReference>
<dbReference type="InterPro" id="IPR000014">
    <property type="entry name" value="PAS"/>
</dbReference>
<evidence type="ECO:0000259" key="2">
    <source>
        <dbReference type="PROSITE" id="PS50112"/>
    </source>
</evidence>
<dbReference type="KEGG" id="aeh:Mlg_0540"/>
<dbReference type="OrthoDB" id="7053140at2"/>
<dbReference type="CDD" id="cd01949">
    <property type="entry name" value="GGDEF"/>
    <property type="match status" value="1"/>
</dbReference>
<dbReference type="RefSeq" id="WP_011628289.1">
    <property type="nucleotide sequence ID" value="NC_008340.1"/>
</dbReference>
<protein>
    <submittedName>
        <fullName evidence="7">Diguanylate cyclase/phosphodiesterase with PAS/PAC sensor(S)</fullName>
    </submittedName>
</protein>
<dbReference type="SUPFAM" id="SSF55785">
    <property type="entry name" value="PYP-like sensor domain (PAS domain)"/>
    <property type="match status" value="1"/>
</dbReference>
<reference evidence="8" key="1">
    <citation type="submission" date="2006-08" db="EMBL/GenBank/DDBJ databases">
        <title>Complete sequence of Alkalilimnicola ehrilichei MLHE-1.</title>
        <authorList>
            <person name="Copeland A."/>
            <person name="Lucas S."/>
            <person name="Lapidus A."/>
            <person name="Barry K."/>
            <person name="Detter J.C."/>
            <person name="Glavina del Rio T."/>
            <person name="Hammon N."/>
            <person name="Israni S."/>
            <person name="Dalin E."/>
            <person name="Tice H."/>
            <person name="Pitluck S."/>
            <person name="Sims D."/>
            <person name="Brettin T."/>
            <person name="Bruce D."/>
            <person name="Han C."/>
            <person name="Tapia R."/>
            <person name="Gilna P."/>
            <person name="Schmutz J."/>
            <person name="Larimer F."/>
            <person name="Land M."/>
            <person name="Hauser L."/>
            <person name="Kyrpides N."/>
            <person name="Mikhailova N."/>
            <person name="Oremland R.S."/>
            <person name="Hoeft S.E."/>
            <person name="Switzer-Blum J."/>
            <person name="Kulp T."/>
            <person name="King G."/>
            <person name="Tabita R."/>
            <person name="Witte B."/>
            <person name="Santini J.M."/>
            <person name="Basu P."/>
            <person name="Hollibaugh J.T."/>
            <person name="Xie G."/>
            <person name="Stolz J.F."/>
            <person name="Richardson P."/>
        </authorList>
    </citation>
    <scope>NUCLEOTIDE SEQUENCE [LARGE SCALE GENOMIC DNA]</scope>
    <source>
        <strain evidence="8">ATCC BAA-1101 / DSM 17681 / MLHE-1</strain>
    </source>
</reference>
<dbReference type="Gene3D" id="3.30.450.20">
    <property type="entry name" value="PAS domain"/>
    <property type="match status" value="1"/>
</dbReference>
<feature type="domain" description="CBS" evidence="6">
    <location>
        <begin position="69"/>
        <end position="126"/>
    </location>
</feature>
<dbReference type="PROSITE" id="PS50112">
    <property type="entry name" value="PAS"/>
    <property type="match status" value="1"/>
</dbReference>
<feature type="domain" description="PAC" evidence="3">
    <location>
        <begin position="216"/>
        <end position="268"/>
    </location>
</feature>
<dbReference type="PROSITE" id="PS50883">
    <property type="entry name" value="EAL"/>
    <property type="match status" value="1"/>
</dbReference>
<evidence type="ECO:0000259" key="4">
    <source>
        <dbReference type="PROSITE" id="PS50883"/>
    </source>
</evidence>
<dbReference type="Pfam" id="PF00571">
    <property type="entry name" value="CBS"/>
    <property type="match status" value="1"/>
</dbReference>
<dbReference type="PROSITE" id="PS50113">
    <property type="entry name" value="PAC"/>
    <property type="match status" value="1"/>
</dbReference>
<dbReference type="InterPro" id="IPR000644">
    <property type="entry name" value="CBS_dom"/>
</dbReference>
<dbReference type="InterPro" id="IPR001633">
    <property type="entry name" value="EAL_dom"/>
</dbReference>
<dbReference type="InterPro" id="IPR052155">
    <property type="entry name" value="Biofilm_reg_signaling"/>
</dbReference>
<dbReference type="Proteomes" id="UP000001962">
    <property type="component" value="Chromosome"/>
</dbReference>
<evidence type="ECO:0000313" key="7">
    <source>
        <dbReference type="EMBL" id="ABI55894.1"/>
    </source>
</evidence>
<dbReference type="InterPro" id="IPR000700">
    <property type="entry name" value="PAS-assoc_C"/>
</dbReference>
<keyword evidence="8" id="KW-1185">Reference proteome</keyword>
<dbReference type="InterPro" id="IPR043128">
    <property type="entry name" value="Rev_trsase/Diguanyl_cyclase"/>
</dbReference>
<dbReference type="Gene3D" id="3.10.580.10">
    <property type="entry name" value="CBS-domain"/>
    <property type="match status" value="1"/>
</dbReference>
<organism evidence="7 8">
    <name type="scientific">Alkalilimnicola ehrlichii (strain ATCC BAA-1101 / DSM 17681 / MLHE-1)</name>
    <dbReference type="NCBI Taxonomy" id="187272"/>
    <lineage>
        <taxon>Bacteria</taxon>
        <taxon>Pseudomonadati</taxon>
        <taxon>Pseudomonadota</taxon>
        <taxon>Gammaproteobacteria</taxon>
        <taxon>Chromatiales</taxon>
        <taxon>Ectothiorhodospiraceae</taxon>
        <taxon>Alkalilimnicola</taxon>
    </lineage>
</organism>
<dbReference type="SUPFAM" id="SSF141868">
    <property type="entry name" value="EAL domain-like"/>
    <property type="match status" value="1"/>
</dbReference>
<dbReference type="PROSITE" id="PS50887">
    <property type="entry name" value="GGDEF"/>
    <property type="match status" value="1"/>
</dbReference>
<feature type="domain" description="PAS" evidence="2">
    <location>
        <begin position="143"/>
        <end position="189"/>
    </location>
</feature>
<evidence type="ECO:0000313" key="8">
    <source>
        <dbReference type="Proteomes" id="UP000001962"/>
    </source>
</evidence>
<keyword evidence="1" id="KW-0129">CBS domain</keyword>
<dbReference type="CDD" id="cd00130">
    <property type="entry name" value="PAS"/>
    <property type="match status" value="1"/>
</dbReference>
<evidence type="ECO:0000259" key="3">
    <source>
        <dbReference type="PROSITE" id="PS50113"/>
    </source>
</evidence>
<dbReference type="InterPro" id="IPR035965">
    <property type="entry name" value="PAS-like_dom_sf"/>
</dbReference>